<evidence type="ECO:0000313" key="2">
    <source>
        <dbReference type="Proteomes" id="UP000239089"/>
    </source>
</evidence>
<gene>
    <name evidence="1" type="ORF">CCR94_17625</name>
</gene>
<evidence type="ECO:0008006" key="3">
    <source>
        <dbReference type="Google" id="ProtNLM"/>
    </source>
</evidence>
<organism evidence="1 2">
    <name type="scientific">Rhodoblastus sphagnicola</name>
    <dbReference type="NCBI Taxonomy" id="333368"/>
    <lineage>
        <taxon>Bacteria</taxon>
        <taxon>Pseudomonadati</taxon>
        <taxon>Pseudomonadota</taxon>
        <taxon>Alphaproteobacteria</taxon>
        <taxon>Hyphomicrobiales</taxon>
        <taxon>Rhodoblastaceae</taxon>
        <taxon>Rhodoblastus</taxon>
    </lineage>
</organism>
<name>A0A2S6N1L5_9HYPH</name>
<evidence type="ECO:0000313" key="1">
    <source>
        <dbReference type="EMBL" id="PPQ28514.1"/>
    </source>
</evidence>
<dbReference type="RefSeq" id="WP_104509164.1">
    <property type="nucleotide sequence ID" value="NZ_JACIGC010000011.1"/>
</dbReference>
<keyword evidence="2" id="KW-1185">Reference proteome</keyword>
<dbReference type="InterPro" id="IPR021265">
    <property type="entry name" value="DUF2842"/>
</dbReference>
<dbReference type="OrthoDB" id="7510023at2"/>
<dbReference type="Pfam" id="PF11003">
    <property type="entry name" value="DUF2842"/>
    <property type="match status" value="1"/>
</dbReference>
<dbReference type="AlphaFoldDB" id="A0A2S6N1L5"/>
<protein>
    <recommendedName>
        <fullName evidence="3">DUF2842 domain-containing protein</fullName>
    </recommendedName>
</protein>
<dbReference type="Proteomes" id="UP000239089">
    <property type="component" value="Unassembled WGS sequence"/>
</dbReference>
<accession>A0A2S6N1L5</accession>
<comment type="caution">
    <text evidence="1">The sequence shown here is derived from an EMBL/GenBank/DDBJ whole genome shotgun (WGS) entry which is preliminary data.</text>
</comment>
<sequence length="69" mass="7700">MTSRTRKLIGAVIMLTFVVIYALFAMVLAQYTAMKMENGALRFVIFAALGLGWALPMMPLIKWMEGKGD</sequence>
<reference evidence="1 2" key="1">
    <citation type="journal article" date="2018" name="Arch. Microbiol.">
        <title>New insights into the metabolic potential of the phototrophic purple bacterium Rhodopila globiformis DSM 161(T) from its draft genome sequence and evidence for a vanadium-dependent nitrogenase.</title>
        <authorList>
            <person name="Imhoff J.F."/>
            <person name="Rahn T."/>
            <person name="Kunzel S."/>
            <person name="Neulinger S.C."/>
        </authorList>
    </citation>
    <scope>NUCLEOTIDE SEQUENCE [LARGE SCALE GENOMIC DNA]</scope>
    <source>
        <strain evidence="1 2">DSM 16996</strain>
    </source>
</reference>
<dbReference type="EMBL" id="NHSJ01000107">
    <property type="protein sequence ID" value="PPQ28514.1"/>
    <property type="molecule type" value="Genomic_DNA"/>
</dbReference>
<proteinExistence type="predicted"/>